<dbReference type="Gene3D" id="3.40.50.720">
    <property type="entry name" value="NAD(P)-binding Rossmann-like Domain"/>
    <property type="match status" value="1"/>
</dbReference>
<keyword evidence="2 3" id="KW-0560">Oxidoreductase</keyword>
<dbReference type="GO" id="GO:0004316">
    <property type="term" value="F:3-oxoacyl-[acyl-carrier-protein] reductase (NADPH) activity"/>
    <property type="evidence" value="ECO:0007669"/>
    <property type="project" value="UniProtKB-EC"/>
</dbReference>
<dbReference type="InterPro" id="IPR002347">
    <property type="entry name" value="SDR_fam"/>
</dbReference>
<accession>A0ABS0KC55</accession>
<organism evidence="3 4">
    <name type="scientific">Micromonospora vinacea</name>
    <dbReference type="NCBI Taxonomy" id="709878"/>
    <lineage>
        <taxon>Bacteria</taxon>
        <taxon>Bacillati</taxon>
        <taxon>Actinomycetota</taxon>
        <taxon>Actinomycetes</taxon>
        <taxon>Micromonosporales</taxon>
        <taxon>Micromonosporaceae</taxon>
        <taxon>Micromonospora</taxon>
    </lineage>
</organism>
<dbReference type="Pfam" id="PF13561">
    <property type="entry name" value="adh_short_C2"/>
    <property type="match status" value="1"/>
</dbReference>
<reference evidence="3 4" key="1">
    <citation type="submission" date="2020-11" db="EMBL/GenBank/DDBJ databases">
        <title>Sequencing the genomes of 1000 actinobacteria strains.</title>
        <authorList>
            <person name="Klenk H.-P."/>
        </authorList>
    </citation>
    <scope>NUCLEOTIDE SEQUENCE [LARGE SCALE GENOMIC DNA]</scope>
    <source>
        <strain evidence="3 4">DSM 101695</strain>
    </source>
</reference>
<protein>
    <submittedName>
        <fullName evidence="3">3-oxoacyl-[acyl-carrier protein] reductase</fullName>
        <ecNumber evidence="3">1.1.1.100</ecNumber>
    </submittedName>
</protein>
<sequence>MSRLAVVTGSSGAIGAATCEHLAAAGYTVAGLDLRPPAPGATHRHLSVDLGNPRAVTAAFERAAGMGRLAVLVNNAGVYLARDFLDTTPEELDLVLAGNVKSAFHCAQAFTRRIAATGGGEPAAIVNVASISGRSGSPDAAYGASKGAVIALTRSLAGVLARYQIRVNAVAPGIVHSEMSDRIPADRRRHYLDDIPLGRFAQPAEIAAVIAMLASPAAAYMTGAVVDVNGGLH</sequence>
<evidence type="ECO:0000256" key="1">
    <source>
        <dbReference type="ARBA" id="ARBA00006484"/>
    </source>
</evidence>
<dbReference type="PRINTS" id="PR00080">
    <property type="entry name" value="SDRFAMILY"/>
</dbReference>
<comment type="caution">
    <text evidence="3">The sequence shown here is derived from an EMBL/GenBank/DDBJ whole genome shotgun (WGS) entry which is preliminary data.</text>
</comment>
<comment type="similarity">
    <text evidence="1">Belongs to the short-chain dehydrogenases/reductases (SDR) family.</text>
</comment>
<dbReference type="PROSITE" id="PS00061">
    <property type="entry name" value="ADH_SHORT"/>
    <property type="match status" value="1"/>
</dbReference>
<proteinExistence type="inferred from homology"/>
<dbReference type="EC" id="1.1.1.100" evidence="3"/>
<keyword evidence="4" id="KW-1185">Reference proteome</keyword>
<dbReference type="SUPFAM" id="SSF51735">
    <property type="entry name" value="NAD(P)-binding Rossmann-fold domains"/>
    <property type="match status" value="1"/>
</dbReference>
<dbReference type="InterPro" id="IPR020904">
    <property type="entry name" value="Sc_DH/Rdtase_CS"/>
</dbReference>
<dbReference type="PANTHER" id="PTHR42760:SF133">
    <property type="entry name" value="3-OXOACYL-[ACYL-CARRIER-PROTEIN] REDUCTASE"/>
    <property type="match status" value="1"/>
</dbReference>
<dbReference type="InterPro" id="IPR036291">
    <property type="entry name" value="NAD(P)-bd_dom_sf"/>
</dbReference>
<dbReference type="RefSeq" id="WP_196924394.1">
    <property type="nucleotide sequence ID" value="NZ_JADOTY010000001.1"/>
</dbReference>
<evidence type="ECO:0000313" key="3">
    <source>
        <dbReference type="EMBL" id="MBG6106218.1"/>
    </source>
</evidence>
<name>A0ABS0KC55_9ACTN</name>
<dbReference type="PRINTS" id="PR00081">
    <property type="entry name" value="GDHRDH"/>
</dbReference>
<evidence type="ECO:0000256" key="2">
    <source>
        <dbReference type="ARBA" id="ARBA00023002"/>
    </source>
</evidence>
<dbReference type="EMBL" id="JADOTY010000001">
    <property type="protein sequence ID" value="MBG6106218.1"/>
    <property type="molecule type" value="Genomic_DNA"/>
</dbReference>
<dbReference type="Proteomes" id="UP000631791">
    <property type="component" value="Unassembled WGS sequence"/>
</dbReference>
<dbReference type="PANTHER" id="PTHR42760">
    <property type="entry name" value="SHORT-CHAIN DEHYDROGENASES/REDUCTASES FAMILY MEMBER"/>
    <property type="match status" value="1"/>
</dbReference>
<gene>
    <name evidence="3" type="ORF">IW249_006632</name>
</gene>
<evidence type="ECO:0000313" key="4">
    <source>
        <dbReference type="Proteomes" id="UP000631791"/>
    </source>
</evidence>